<dbReference type="AlphaFoldDB" id="A0A0P6W8U5"/>
<reference evidence="4 5" key="2">
    <citation type="submission" date="2015-10" db="EMBL/GenBank/DDBJ databases">
        <title>Draft Genome Sequence of Prosthecomicrobium hirschii ATCC 27832.</title>
        <authorList>
            <person name="Daniel J."/>
            <person name="Givan S.A."/>
            <person name="Brun Y.V."/>
            <person name="Brown P.J."/>
        </authorList>
    </citation>
    <scope>NUCLEOTIDE SEQUENCE [LARGE SCALE GENOMIC DNA]</scope>
    <source>
        <strain evidence="4 5">16</strain>
    </source>
</reference>
<dbReference type="PANTHER" id="PTHR42937:SF1">
    <property type="entry name" value="DIAMINOPROPIONATE AMMONIA-LYASE"/>
    <property type="match status" value="1"/>
</dbReference>
<comment type="caution">
    <text evidence="4">The sequence shown here is derived from an EMBL/GenBank/DDBJ whole genome shotgun (WGS) entry which is preliminary data.</text>
</comment>
<dbReference type="GO" id="GO:0030170">
    <property type="term" value="F:pyridoxal phosphate binding"/>
    <property type="evidence" value="ECO:0007669"/>
    <property type="project" value="InterPro"/>
</dbReference>
<keyword evidence="2" id="KW-0663">Pyridoxal phosphate</keyword>
<dbReference type="SUPFAM" id="SSF53686">
    <property type="entry name" value="Tryptophan synthase beta subunit-like PLP-dependent enzymes"/>
    <property type="match status" value="1"/>
</dbReference>
<dbReference type="GO" id="GO:0008838">
    <property type="term" value="F:diaminopropionate ammonia-lyase activity"/>
    <property type="evidence" value="ECO:0007669"/>
    <property type="project" value="InterPro"/>
</dbReference>
<keyword evidence="4" id="KW-0456">Lyase</keyword>
<dbReference type="NCBIfam" id="NF006058">
    <property type="entry name" value="PRK08206.1"/>
    <property type="match status" value="1"/>
</dbReference>
<feature type="domain" description="Tryptophan synthase beta chain-like PALP" evidence="3">
    <location>
        <begin position="43"/>
        <end position="363"/>
    </location>
</feature>
<dbReference type="InterPro" id="IPR010081">
    <property type="entry name" value="DiNH2opropionate_NH3_lyase"/>
</dbReference>
<name>A0A0P6W8U5_9HYPH</name>
<evidence type="ECO:0000256" key="2">
    <source>
        <dbReference type="ARBA" id="ARBA00022898"/>
    </source>
</evidence>
<evidence type="ECO:0000256" key="1">
    <source>
        <dbReference type="ARBA" id="ARBA00001933"/>
    </source>
</evidence>
<sequence>MHAFPARHVANPLARRDAYPDAQRAILSVAGATAAAAEIKSWPGYAPTPLLPLDGLAGRLGLGAVLYKDEGRRFGLRSFKALGGAYAVLRILQERLAGEGIAATSADLLAGRYRDRTAEMTVATATDGNHGRSVAWGAGLFGCRSVIFIHEGVSAEREAAIAAYGAEMRRVPGGYDDSVRAVARAAAAAGWTLVADTSSEGSAAVPIRVMEGYMLIAAEVLQAIDGQAPPTHVFVQAGVGGLAAALAAYLWETAGPARPRLVVVEPNQADCVFRTVAAGRPIVIEGSTDTFMACLAAGEVSPVAWDILKGGLDDVIALPDEAAMAAMKLLATGQNGDPPIVAGESGAAAAAGLVAAALDPALRATLGLDRAARVLVIGSEGATDPATYERVVGRRAEDVAE</sequence>
<dbReference type="CDD" id="cd00640">
    <property type="entry name" value="Trp-synth-beta_II"/>
    <property type="match status" value="1"/>
</dbReference>
<keyword evidence="5" id="KW-1185">Reference proteome</keyword>
<dbReference type="EMBL" id="LJYW01000002">
    <property type="protein sequence ID" value="KPL50758.1"/>
    <property type="molecule type" value="Genomic_DNA"/>
</dbReference>
<dbReference type="InterPro" id="IPR001926">
    <property type="entry name" value="TrpB-like_PALP"/>
</dbReference>
<organism evidence="4 5">
    <name type="scientific">Prosthecodimorpha hirschii</name>
    <dbReference type="NCBI Taxonomy" id="665126"/>
    <lineage>
        <taxon>Bacteria</taxon>
        <taxon>Pseudomonadati</taxon>
        <taxon>Pseudomonadota</taxon>
        <taxon>Alphaproteobacteria</taxon>
        <taxon>Hyphomicrobiales</taxon>
        <taxon>Ancalomicrobiaceae</taxon>
        <taxon>Prosthecodimorpha</taxon>
    </lineage>
</organism>
<evidence type="ECO:0000313" key="5">
    <source>
        <dbReference type="Proteomes" id="UP000048984"/>
    </source>
</evidence>
<dbReference type="NCBIfam" id="TIGR01747">
    <property type="entry name" value="diampropi_NH3ly"/>
    <property type="match status" value="1"/>
</dbReference>
<gene>
    <name evidence="4" type="ORF">ABB55_27880</name>
</gene>
<evidence type="ECO:0000259" key="3">
    <source>
        <dbReference type="Pfam" id="PF00291"/>
    </source>
</evidence>
<dbReference type="STRING" id="665126.ABB55_27880"/>
<dbReference type="Proteomes" id="UP000048984">
    <property type="component" value="Unassembled WGS sequence"/>
</dbReference>
<dbReference type="RefSeq" id="WP_054362348.1">
    <property type="nucleotide sequence ID" value="NZ_LJYW01000002.1"/>
</dbReference>
<comment type="cofactor">
    <cofactor evidence="1">
        <name>pyridoxal 5'-phosphate</name>
        <dbReference type="ChEBI" id="CHEBI:597326"/>
    </cofactor>
</comment>
<protein>
    <submittedName>
        <fullName evidence="4">Diaminopropionate ammonia-lyase</fullName>
    </submittedName>
</protein>
<dbReference type="Gene3D" id="3.40.50.1100">
    <property type="match status" value="3"/>
</dbReference>
<dbReference type="PANTHER" id="PTHR42937">
    <property type="match status" value="1"/>
</dbReference>
<accession>A0A0P6W8U5</accession>
<evidence type="ECO:0000313" key="4">
    <source>
        <dbReference type="EMBL" id="KPL50758.1"/>
    </source>
</evidence>
<dbReference type="Pfam" id="PF00291">
    <property type="entry name" value="PALP"/>
    <property type="match status" value="1"/>
</dbReference>
<dbReference type="InterPro" id="IPR036052">
    <property type="entry name" value="TrpB-like_PALP_sf"/>
</dbReference>
<reference evidence="4 5" key="1">
    <citation type="submission" date="2015-09" db="EMBL/GenBank/DDBJ databases">
        <authorList>
            <person name="Jackson K.R."/>
            <person name="Lunt B.L."/>
            <person name="Fisher J.N.B."/>
            <person name="Gardner A.V."/>
            <person name="Bailey M.E."/>
            <person name="Deus L.M."/>
            <person name="Earl A.S."/>
            <person name="Gibby P.D."/>
            <person name="Hartmann K.A."/>
            <person name="Liu J.E."/>
            <person name="Manci A.M."/>
            <person name="Nielsen D.A."/>
            <person name="Solomon M.B."/>
            <person name="Breakwell D.P."/>
            <person name="Burnett S.H."/>
            <person name="Grose J.H."/>
        </authorList>
    </citation>
    <scope>NUCLEOTIDE SEQUENCE [LARGE SCALE GENOMIC DNA]</scope>
    <source>
        <strain evidence="4 5">16</strain>
    </source>
</reference>
<proteinExistence type="predicted"/>